<dbReference type="OrthoDB" id="163373at2"/>
<dbReference type="STRING" id="234267.Acid_0127"/>
<dbReference type="EMBL" id="CP000473">
    <property type="protein sequence ID" value="ABJ81142.1"/>
    <property type="molecule type" value="Genomic_DNA"/>
</dbReference>
<dbReference type="AlphaFoldDB" id="Q02CS4"/>
<dbReference type="Gene3D" id="3.40.91.30">
    <property type="match status" value="1"/>
</dbReference>
<evidence type="ECO:0000313" key="1">
    <source>
        <dbReference type="EMBL" id="ABJ81142.1"/>
    </source>
</evidence>
<proteinExistence type="predicted"/>
<dbReference type="KEGG" id="sus:Acid_0127"/>
<dbReference type="InterPro" id="IPR027417">
    <property type="entry name" value="P-loop_NTPase"/>
</dbReference>
<dbReference type="Gene3D" id="3.40.50.300">
    <property type="entry name" value="P-loop containing nucleotide triphosphate hydrolases"/>
    <property type="match status" value="1"/>
</dbReference>
<reference evidence="1" key="1">
    <citation type="submission" date="2006-10" db="EMBL/GenBank/DDBJ databases">
        <title>Complete sequence of Solibacter usitatus Ellin6076.</title>
        <authorList>
            <consortium name="US DOE Joint Genome Institute"/>
            <person name="Copeland A."/>
            <person name="Lucas S."/>
            <person name="Lapidus A."/>
            <person name="Barry K."/>
            <person name="Detter J.C."/>
            <person name="Glavina del Rio T."/>
            <person name="Hammon N."/>
            <person name="Israni S."/>
            <person name="Dalin E."/>
            <person name="Tice H."/>
            <person name="Pitluck S."/>
            <person name="Thompson L.S."/>
            <person name="Brettin T."/>
            <person name="Bruce D."/>
            <person name="Han C."/>
            <person name="Tapia R."/>
            <person name="Gilna P."/>
            <person name="Schmutz J."/>
            <person name="Larimer F."/>
            <person name="Land M."/>
            <person name="Hauser L."/>
            <person name="Kyrpides N."/>
            <person name="Mikhailova N."/>
            <person name="Janssen P.H."/>
            <person name="Kuske C.R."/>
            <person name="Richardson P."/>
        </authorList>
    </citation>
    <scope>NUCLEOTIDE SEQUENCE</scope>
    <source>
        <strain evidence="1">Ellin6076</strain>
    </source>
</reference>
<gene>
    <name evidence="1" type="ordered locus">Acid_0127</name>
</gene>
<dbReference type="InParanoid" id="Q02CS4"/>
<protein>
    <recommendedName>
        <fullName evidence="2">Cytidylate kinase-like family protein</fullName>
    </recommendedName>
</protein>
<name>Q02CS4_SOLUE</name>
<dbReference type="HOGENOM" id="CLU_873657_0_0_0"/>
<organism evidence="1">
    <name type="scientific">Solibacter usitatus (strain Ellin6076)</name>
    <dbReference type="NCBI Taxonomy" id="234267"/>
    <lineage>
        <taxon>Bacteria</taxon>
        <taxon>Pseudomonadati</taxon>
        <taxon>Acidobacteriota</taxon>
        <taxon>Terriglobia</taxon>
        <taxon>Bryobacterales</taxon>
        <taxon>Solibacteraceae</taxon>
        <taxon>Candidatus Solibacter</taxon>
    </lineage>
</organism>
<accession>Q02CS4</accession>
<evidence type="ECO:0008006" key="2">
    <source>
        <dbReference type="Google" id="ProtNLM"/>
    </source>
</evidence>
<dbReference type="Pfam" id="PF13189">
    <property type="entry name" value="Cytidylate_kin2"/>
    <property type="match status" value="1"/>
</dbReference>
<sequence length="317" mass="35945">MALIAVSGHPGCRFEEVARFSAQRLGYELLTQSRIHLLSGEEFGEAVVIPDKAWPSLVTSILARLATEHHIVYCAMGGELQAKHFPGTLRVHVVAPENVRIGNLMLDHRLERPAARQMLLDLEAADRADRKAKFGKTRATADLFDIVLNSEVLTTEQMADFVATAVSAAGLAERGFLSPAAEQQLQFQMRLKLSRFGIVPPGNVTLRKKMFAHASEEMFANLLDFYRIAWEYEPRSFPVQYGPDGAVLESFTPDFYLPEFDLYVELTTMKQSLVTRKNRKVRLLRQLYPHLNIQVFYQKDFENLIFKYGLAERPVQA</sequence>
<dbReference type="eggNOG" id="COG1102">
    <property type="taxonomic scope" value="Bacteria"/>
</dbReference>